<accession>A0A4V5PP37</accession>
<dbReference type="EMBL" id="SWJZ01000050">
    <property type="protein sequence ID" value="TKD17949.1"/>
    <property type="molecule type" value="Genomic_DNA"/>
</dbReference>
<dbReference type="InterPro" id="IPR006522">
    <property type="entry name" value="Phage_virion_morphogenesis"/>
</dbReference>
<dbReference type="Proteomes" id="UP000310597">
    <property type="component" value="Unassembled WGS sequence"/>
</dbReference>
<comment type="caution">
    <text evidence="1">The sequence shown here is derived from an EMBL/GenBank/DDBJ whole genome shotgun (WGS) entry which is preliminary data.</text>
</comment>
<sequence length="184" mass="19853">MTGISISVELQEATARQALRDLLARMENPRGFYKGVGELLLASTSTRFETETGPDGKPWTPLKPATIRARTKAGQLPLTILRSNTKGKSGSSLAGSVNYIASDDELRIGSPVAYAAIHQLGGTIEKQAGSRYMVGRRFAKRDKEGGKDVEIKAHTITIPARPYIGISAADQEGILEQAQDWLEG</sequence>
<evidence type="ECO:0000313" key="1">
    <source>
        <dbReference type="EMBL" id="TKD17949.1"/>
    </source>
</evidence>
<dbReference type="NCBIfam" id="TIGR01635">
    <property type="entry name" value="tail_comp_S"/>
    <property type="match status" value="1"/>
</dbReference>
<reference evidence="1 2" key="1">
    <citation type="submission" date="2019-04" db="EMBL/GenBank/DDBJ databases">
        <title>Draft Whole-Genome sequence of the purple photosynthetic bacterium Rhodobacter capsulatus SP108 with an indigenous class A beta-lactamase.</title>
        <authorList>
            <person name="Robertson S."/>
            <person name="Meyer T.E."/>
            <person name="Kyndt J.A."/>
        </authorList>
    </citation>
    <scope>NUCLEOTIDE SEQUENCE [LARGE SCALE GENOMIC DNA]</scope>
    <source>
        <strain evidence="1 2">SP108</strain>
    </source>
</reference>
<proteinExistence type="predicted"/>
<name>A0A4V5PP37_RHOCA</name>
<gene>
    <name evidence="1" type="ORF">FBT96_12460</name>
</gene>
<dbReference type="OrthoDB" id="2081253at2"/>
<protein>
    <submittedName>
        <fullName evidence="1">Phage virion morphogenesis protein</fullName>
    </submittedName>
</protein>
<dbReference type="Pfam" id="PF05069">
    <property type="entry name" value="Phage_tail_S"/>
    <property type="match status" value="1"/>
</dbReference>
<dbReference type="RefSeq" id="WP_136907110.1">
    <property type="nucleotide sequence ID" value="NZ_SWJZ01000050.1"/>
</dbReference>
<evidence type="ECO:0000313" key="2">
    <source>
        <dbReference type="Proteomes" id="UP000310597"/>
    </source>
</evidence>
<organism evidence="1 2">
    <name type="scientific">Rhodobacter capsulatus</name>
    <name type="common">Rhodopseudomonas capsulata</name>
    <dbReference type="NCBI Taxonomy" id="1061"/>
    <lineage>
        <taxon>Bacteria</taxon>
        <taxon>Pseudomonadati</taxon>
        <taxon>Pseudomonadota</taxon>
        <taxon>Alphaproteobacteria</taxon>
        <taxon>Rhodobacterales</taxon>
        <taxon>Rhodobacter group</taxon>
        <taxon>Rhodobacter</taxon>
    </lineage>
</organism>
<dbReference type="AlphaFoldDB" id="A0A4V5PP37"/>